<accession>A0A7I8JYY4</accession>
<evidence type="ECO:0000256" key="4">
    <source>
        <dbReference type="ARBA" id="ARBA00022989"/>
    </source>
</evidence>
<protein>
    <submittedName>
        <fullName evidence="8">Uncharacterized protein</fullName>
    </submittedName>
</protein>
<organism evidence="8 9">
    <name type="scientific">Spirodela intermedia</name>
    <name type="common">Intermediate duckweed</name>
    <dbReference type="NCBI Taxonomy" id="51605"/>
    <lineage>
        <taxon>Eukaryota</taxon>
        <taxon>Viridiplantae</taxon>
        <taxon>Streptophyta</taxon>
        <taxon>Embryophyta</taxon>
        <taxon>Tracheophyta</taxon>
        <taxon>Spermatophyta</taxon>
        <taxon>Magnoliopsida</taxon>
        <taxon>Liliopsida</taxon>
        <taxon>Araceae</taxon>
        <taxon>Lemnoideae</taxon>
        <taxon>Spirodela</taxon>
    </lineage>
</organism>
<feature type="transmembrane region" description="Helical" evidence="7">
    <location>
        <begin position="320"/>
        <end position="338"/>
    </location>
</feature>
<dbReference type="PANTHER" id="PTHR12668:SF43">
    <property type="entry name" value="TRANSMEMBRANE PROTEIN 14 HOMOLOG"/>
    <property type="match status" value="1"/>
</dbReference>
<feature type="transmembrane region" description="Helical" evidence="7">
    <location>
        <begin position="290"/>
        <end position="308"/>
    </location>
</feature>
<keyword evidence="6" id="KW-0175">Coiled coil</keyword>
<evidence type="ECO:0000256" key="3">
    <source>
        <dbReference type="ARBA" id="ARBA00022692"/>
    </source>
</evidence>
<keyword evidence="9" id="KW-1185">Reference proteome</keyword>
<gene>
    <name evidence="8" type="ORF">SI8410_01001318</name>
</gene>
<keyword evidence="5 7" id="KW-0472">Membrane</keyword>
<dbReference type="AlphaFoldDB" id="A0A7I8JYY4"/>
<name>A0A7I8JYY4_SPIIN</name>
<keyword evidence="4 7" id="KW-1133">Transmembrane helix</keyword>
<dbReference type="InterPro" id="IPR044890">
    <property type="entry name" value="TMEM14_sf"/>
</dbReference>
<dbReference type="PANTHER" id="PTHR12668">
    <property type="entry name" value="TRANSMEMBRANE PROTEIN 14, 15"/>
    <property type="match status" value="1"/>
</dbReference>
<dbReference type="OrthoDB" id="768548at2759"/>
<feature type="transmembrane region" description="Helical" evidence="7">
    <location>
        <begin position="253"/>
        <end position="278"/>
    </location>
</feature>
<evidence type="ECO:0000313" key="9">
    <source>
        <dbReference type="Proteomes" id="UP000663760"/>
    </source>
</evidence>
<feature type="coiled-coil region" evidence="6">
    <location>
        <begin position="177"/>
        <end position="204"/>
    </location>
</feature>
<comment type="similarity">
    <text evidence="2">Belongs to the TMEM14 family.</text>
</comment>
<dbReference type="InterPro" id="IPR005349">
    <property type="entry name" value="TMEM14"/>
</dbReference>
<evidence type="ECO:0000256" key="7">
    <source>
        <dbReference type="SAM" id="Phobius"/>
    </source>
</evidence>
<evidence type="ECO:0000256" key="6">
    <source>
        <dbReference type="SAM" id="Coils"/>
    </source>
</evidence>
<reference evidence="8" key="1">
    <citation type="submission" date="2020-02" db="EMBL/GenBank/DDBJ databases">
        <authorList>
            <person name="Scholz U."/>
            <person name="Mascher M."/>
            <person name="Fiebig A."/>
        </authorList>
    </citation>
    <scope>NUCLEOTIDE SEQUENCE</scope>
</reference>
<dbReference type="Pfam" id="PF03647">
    <property type="entry name" value="Tmemb_14"/>
    <property type="match status" value="1"/>
</dbReference>
<evidence type="ECO:0000256" key="1">
    <source>
        <dbReference type="ARBA" id="ARBA00004370"/>
    </source>
</evidence>
<evidence type="ECO:0000313" key="8">
    <source>
        <dbReference type="EMBL" id="CAA7389240.1"/>
    </source>
</evidence>
<sequence>MAAALQCVGPLGIPRPSRSFGGRRQAEASVPSVLSPSLCVSLLGRRRGRNQTLMRHSSRSLQPSVCASHLPSLRSSPRRRLPGCVAFAFSQENTVRISFLLGNMFFYVAIGTIRILSPPSPQKDSDVEVESVENELEISSNESLAVWKKMLEYTKVEALKMQNFSQEAFAVYSKTAIVSLEEASKKLKIQAEQATSDLMKLAKDIGEEGSEYLSVASRNSPEPVKDIVETLTSSISDLRNPSEVRVCLAVGGFLHFMLTGSISAVRFGVILGSSLLALSVASLKAWRSGSSHAVFLKGQAAITAILFIKEWNLLSQRLSFPSVFLTTLSGTMLLFYIYRVIIDRRSNGPGLETSLES</sequence>
<proteinExistence type="inferred from homology"/>
<dbReference type="GO" id="GO:0009706">
    <property type="term" value="C:chloroplast inner membrane"/>
    <property type="evidence" value="ECO:0007669"/>
    <property type="project" value="TreeGrafter"/>
</dbReference>
<comment type="subcellular location">
    <subcellularLocation>
        <location evidence="1">Membrane</location>
    </subcellularLocation>
</comment>
<dbReference type="Gene3D" id="1.10.10.1740">
    <property type="entry name" value="Transmembrane protein 14-like"/>
    <property type="match status" value="1"/>
</dbReference>
<keyword evidence="3 7" id="KW-0812">Transmembrane</keyword>
<evidence type="ECO:0000256" key="2">
    <source>
        <dbReference type="ARBA" id="ARBA00007590"/>
    </source>
</evidence>
<dbReference type="EMBL" id="LR746264">
    <property type="protein sequence ID" value="CAA7389240.1"/>
    <property type="molecule type" value="Genomic_DNA"/>
</dbReference>
<evidence type="ECO:0000256" key="5">
    <source>
        <dbReference type="ARBA" id="ARBA00023136"/>
    </source>
</evidence>
<dbReference type="GO" id="GO:0015245">
    <property type="term" value="F:fatty acid transmembrane transporter activity"/>
    <property type="evidence" value="ECO:0007669"/>
    <property type="project" value="TreeGrafter"/>
</dbReference>
<dbReference type="Proteomes" id="UP000663760">
    <property type="component" value="Chromosome 1"/>
</dbReference>